<keyword evidence="2" id="KW-0808">Transferase</keyword>
<accession>A0A9D4T3G4</accession>
<evidence type="ECO:0000259" key="3">
    <source>
        <dbReference type="Pfam" id="PF00685"/>
    </source>
</evidence>
<reference evidence="4" key="1">
    <citation type="journal article" date="2020" name="Cell">
        <title>Large-Scale Comparative Analyses of Tick Genomes Elucidate Their Genetic Diversity and Vector Capacities.</title>
        <authorList>
            <consortium name="Tick Genome and Microbiome Consortium (TIGMIC)"/>
            <person name="Jia N."/>
            <person name="Wang J."/>
            <person name="Shi W."/>
            <person name="Du L."/>
            <person name="Sun Y."/>
            <person name="Zhan W."/>
            <person name="Jiang J.F."/>
            <person name="Wang Q."/>
            <person name="Zhang B."/>
            <person name="Ji P."/>
            <person name="Bell-Sakyi L."/>
            <person name="Cui X.M."/>
            <person name="Yuan T.T."/>
            <person name="Jiang B.G."/>
            <person name="Yang W.F."/>
            <person name="Lam T.T."/>
            <person name="Chang Q.C."/>
            <person name="Ding S.J."/>
            <person name="Wang X.J."/>
            <person name="Zhu J.G."/>
            <person name="Ruan X.D."/>
            <person name="Zhao L."/>
            <person name="Wei J.T."/>
            <person name="Ye R.Z."/>
            <person name="Que T.C."/>
            <person name="Du C.H."/>
            <person name="Zhou Y.H."/>
            <person name="Cheng J.X."/>
            <person name="Dai P.F."/>
            <person name="Guo W.B."/>
            <person name="Han X.H."/>
            <person name="Huang E.J."/>
            <person name="Li L.F."/>
            <person name="Wei W."/>
            <person name="Gao Y.C."/>
            <person name="Liu J.Z."/>
            <person name="Shao H.Z."/>
            <person name="Wang X."/>
            <person name="Wang C.C."/>
            <person name="Yang T.C."/>
            <person name="Huo Q.B."/>
            <person name="Li W."/>
            <person name="Chen H.Y."/>
            <person name="Chen S.E."/>
            <person name="Zhou L.G."/>
            <person name="Ni X.B."/>
            <person name="Tian J.H."/>
            <person name="Sheng Y."/>
            <person name="Liu T."/>
            <person name="Pan Y.S."/>
            <person name="Xia L.Y."/>
            <person name="Li J."/>
            <person name="Zhao F."/>
            <person name="Cao W.C."/>
        </authorList>
    </citation>
    <scope>NUCLEOTIDE SEQUENCE</scope>
    <source>
        <strain evidence="4">Rsan-2018</strain>
    </source>
</reference>
<organism evidence="4 5">
    <name type="scientific">Rhipicephalus sanguineus</name>
    <name type="common">Brown dog tick</name>
    <name type="synonym">Ixodes sanguineus</name>
    <dbReference type="NCBI Taxonomy" id="34632"/>
    <lineage>
        <taxon>Eukaryota</taxon>
        <taxon>Metazoa</taxon>
        <taxon>Ecdysozoa</taxon>
        <taxon>Arthropoda</taxon>
        <taxon>Chelicerata</taxon>
        <taxon>Arachnida</taxon>
        <taxon>Acari</taxon>
        <taxon>Parasitiformes</taxon>
        <taxon>Ixodida</taxon>
        <taxon>Ixodoidea</taxon>
        <taxon>Ixodidae</taxon>
        <taxon>Rhipicephalinae</taxon>
        <taxon>Rhipicephalus</taxon>
        <taxon>Rhipicephalus</taxon>
    </lineage>
</organism>
<dbReference type="OrthoDB" id="6474387at2759"/>
<dbReference type="SUPFAM" id="SSF52540">
    <property type="entry name" value="P-loop containing nucleoside triphosphate hydrolases"/>
    <property type="match status" value="1"/>
</dbReference>
<evidence type="ECO:0000256" key="1">
    <source>
        <dbReference type="ARBA" id="ARBA00005771"/>
    </source>
</evidence>
<feature type="domain" description="Sulfotransferase" evidence="3">
    <location>
        <begin position="48"/>
        <end position="317"/>
    </location>
</feature>
<comment type="similarity">
    <text evidence="1">Belongs to the sulfotransferase 1 family.</text>
</comment>
<dbReference type="InterPro" id="IPR027417">
    <property type="entry name" value="P-loop_NTPase"/>
</dbReference>
<dbReference type="Proteomes" id="UP000821837">
    <property type="component" value="Chromosome 11"/>
</dbReference>
<dbReference type="Gene3D" id="3.40.50.300">
    <property type="entry name" value="P-loop containing nucleotide triphosphate hydrolases"/>
    <property type="match status" value="1"/>
</dbReference>
<dbReference type="GO" id="GO:0008146">
    <property type="term" value="F:sulfotransferase activity"/>
    <property type="evidence" value="ECO:0007669"/>
    <property type="project" value="InterPro"/>
</dbReference>
<proteinExistence type="inferred from homology"/>
<evidence type="ECO:0000256" key="2">
    <source>
        <dbReference type="ARBA" id="ARBA00022679"/>
    </source>
</evidence>
<name>A0A9D4T3G4_RHISA</name>
<evidence type="ECO:0000313" key="4">
    <source>
        <dbReference type="EMBL" id="KAH7972077.1"/>
    </source>
</evidence>
<keyword evidence="5" id="KW-1185">Reference proteome</keyword>
<comment type="caution">
    <text evidence="4">The sequence shown here is derived from an EMBL/GenBank/DDBJ whole genome shotgun (WGS) entry which is preliminary data.</text>
</comment>
<dbReference type="AlphaFoldDB" id="A0A9D4T3G4"/>
<dbReference type="EMBL" id="JABSTV010001247">
    <property type="protein sequence ID" value="KAH7972077.1"/>
    <property type="molecule type" value="Genomic_DNA"/>
</dbReference>
<dbReference type="OMA" id="WVEHIAY"/>
<dbReference type="InterPro" id="IPR000863">
    <property type="entry name" value="Sulfotransferase_dom"/>
</dbReference>
<gene>
    <name evidence="4" type="ORF">HPB52_006323</name>
</gene>
<evidence type="ECO:0000313" key="5">
    <source>
        <dbReference type="Proteomes" id="UP000821837"/>
    </source>
</evidence>
<protein>
    <recommendedName>
        <fullName evidence="3">Sulfotransferase domain-containing protein</fullName>
    </recommendedName>
</protein>
<sequence>MLKVAEDRELRKLKGRHVAVYRQIDGYLVSPSFVDELVRDALRYQPRPDDIFIVSYPKCGTTWMQHIVYNILNSRPPPRGLLEQSTAMPFLEMQGSMSARVMPRPGAIKTHMPFHLHPYSKQAKYIYITRNPYDCCVSFYYHTKGLPAYCFEDGTFDEFVDMFIEGNVAIGDYFEHVLSWYARRLDENVLFVTYEDLRKDTAAWIMRIAEFIGEKYAWELKQNPSALTRVVNNTSLKAMQESVNEVIQKGSEQMKSMSEDKKPWWMKRVLETAGEKMAKKPATAEFIRKGIVGDWRNHFRPDQVIRMKKTMAVKTAGSDVMSLWDGIGLP</sequence>
<dbReference type="Pfam" id="PF00685">
    <property type="entry name" value="Sulfotransfer_1"/>
    <property type="match status" value="1"/>
</dbReference>
<dbReference type="PANTHER" id="PTHR11783">
    <property type="entry name" value="SULFOTRANSFERASE SULT"/>
    <property type="match status" value="1"/>
</dbReference>
<dbReference type="VEuPathDB" id="VectorBase:RSAN_043749"/>
<reference evidence="4" key="2">
    <citation type="submission" date="2021-09" db="EMBL/GenBank/DDBJ databases">
        <authorList>
            <person name="Jia N."/>
            <person name="Wang J."/>
            <person name="Shi W."/>
            <person name="Du L."/>
            <person name="Sun Y."/>
            <person name="Zhan W."/>
            <person name="Jiang J."/>
            <person name="Wang Q."/>
            <person name="Zhang B."/>
            <person name="Ji P."/>
            <person name="Sakyi L.B."/>
            <person name="Cui X."/>
            <person name="Yuan T."/>
            <person name="Jiang B."/>
            <person name="Yang W."/>
            <person name="Lam T.T.-Y."/>
            <person name="Chang Q."/>
            <person name="Ding S."/>
            <person name="Wang X."/>
            <person name="Zhu J."/>
            <person name="Ruan X."/>
            <person name="Zhao L."/>
            <person name="Wei J."/>
            <person name="Que T."/>
            <person name="Du C."/>
            <person name="Cheng J."/>
            <person name="Dai P."/>
            <person name="Han X."/>
            <person name="Huang E."/>
            <person name="Gao Y."/>
            <person name="Liu J."/>
            <person name="Shao H."/>
            <person name="Ye R."/>
            <person name="Li L."/>
            <person name="Wei W."/>
            <person name="Wang X."/>
            <person name="Wang C."/>
            <person name="Huo Q."/>
            <person name="Li W."/>
            <person name="Guo W."/>
            <person name="Chen H."/>
            <person name="Chen S."/>
            <person name="Zhou L."/>
            <person name="Zhou L."/>
            <person name="Ni X."/>
            <person name="Tian J."/>
            <person name="Zhou Y."/>
            <person name="Sheng Y."/>
            <person name="Liu T."/>
            <person name="Pan Y."/>
            <person name="Xia L."/>
            <person name="Li J."/>
            <person name="Zhao F."/>
            <person name="Cao W."/>
        </authorList>
    </citation>
    <scope>NUCLEOTIDE SEQUENCE</scope>
    <source>
        <strain evidence="4">Rsan-2018</strain>
        <tissue evidence="4">Larvae</tissue>
    </source>
</reference>